<evidence type="ECO:0000256" key="5">
    <source>
        <dbReference type="NCBIfam" id="TIGR02228"/>
    </source>
</evidence>
<dbReference type="RefSeq" id="WP_184307700.1">
    <property type="nucleotide sequence ID" value="NZ_JACHEN010000002.1"/>
</dbReference>
<dbReference type="InterPro" id="IPR036286">
    <property type="entry name" value="LexA/Signal_pep-like_sf"/>
</dbReference>
<keyword evidence="4 6" id="KW-0472">Membrane</keyword>
<comment type="caution">
    <text evidence="7">The sequence shown here is derived from an EMBL/GenBank/DDBJ whole genome shotgun (WGS) entry which is preliminary data.</text>
</comment>
<proteinExistence type="predicted"/>
<feature type="transmembrane region" description="Helical" evidence="6">
    <location>
        <begin position="150"/>
        <end position="170"/>
    </location>
</feature>
<comment type="subcellular location">
    <subcellularLocation>
        <location evidence="1">Membrane</location>
    </subcellularLocation>
</comment>
<dbReference type="PANTHER" id="PTHR10806">
    <property type="entry name" value="SIGNAL PEPTIDASE COMPLEX CATALYTIC SUBUNIT SEC11"/>
    <property type="match status" value="1"/>
</dbReference>
<feature type="transmembrane region" description="Helical" evidence="6">
    <location>
        <begin position="12"/>
        <end position="31"/>
    </location>
</feature>
<dbReference type="GO" id="GO:0006465">
    <property type="term" value="P:signal peptide processing"/>
    <property type="evidence" value="ECO:0007669"/>
    <property type="project" value="UniProtKB-UniRule"/>
</dbReference>
<keyword evidence="2 6" id="KW-0812">Transmembrane</keyword>
<dbReference type="PANTHER" id="PTHR10806:SF6">
    <property type="entry name" value="SIGNAL PEPTIDASE COMPLEX CATALYTIC SUBUNIT SEC11"/>
    <property type="match status" value="1"/>
</dbReference>
<evidence type="ECO:0000313" key="7">
    <source>
        <dbReference type="EMBL" id="MBB6214347.1"/>
    </source>
</evidence>
<reference evidence="7 8" key="1">
    <citation type="submission" date="2020-08" db="EMBL/GenBank/DDBJ databases">
        <title>Genomic Encyclopedia of Type Strains, Phase IV (KMG-IV): sequencing the most valuable type-strain genomes for metagenomic binning, comparative biology and taxonomic classification.</title>
        <authorList>
            <person name="Goeker M."/>
        </authorList>
    </citation>
    <scope>NUCLEOTIDE SEQUENCE [LARGE SCALE GENOMIC DNA]</scope>
    <source>
        <strain evidence="7 8">DSM 103526</strain>
    </source>
</reference>
<organism evidence="7 8">
    <name type="scientific">Anaerosolibacter carboniphilus</name>
    <dbReference type="NCBI Taxonomy" id="1417629"/>
    <lineage>
        <taxon>Bacteria</taxon>
        <taxon>Bacillati</taxon>
        <taxon>Bacillota</taxon>
        <taxon>Clostridia</taxon>
        <taxon>Peptostreptococcales</taxon>
        <taxon>Thermotaleaceae</taxon>
        <taxon>Anaerosolibacter</taxon>
    </lineage>
</organism>
<dbReference type="InterPro" id="IPR001733">
    <property type="entry name" value="Peptidase_S26B"/>
</dbReference>
<name>A0A841KLM5_9FIRM</name>
<accession>A0A841KLM5</accession>
<gene>
    <name evidence="7" type="ORF">HNQ80_000427</name>
</gene>
<keyword evidence="7" id="KW-0378">Hydrolase</keyword>
<dbReference type="Proteomes" id="UP000579281">
    <property type="component" value="Unassembled WGS sequence"/>
</dbReference>
<dbReference type="SUPFAM" id="SSF51306">
    <property type="entry name" value="LexA/Signal peptidase"/>
    <property type="match status" value="1"/>
</dbReference>
<evidence type="ECO:0000256" key="4">
    <source>
        <dbReference type="ARBA" id="ARBA00023136"/>
    </source>
</evidence>
<dbReference type="GO" id="GO:0004252">
    <property type="term" value="F:serine-type endopeptidase activity"/>
    <property type="evidence" value="ECO:0007669"/>
    <property type="project" value="UniProtKB-UniRule"/>
</dbReference>
<evidence type="ECO:0000256" key="3">
    <source>
        <dbReference type="ARBA" id="ARBA00022989"/>
    </source>
</evidence>
<dbReference type="EMBL" id="JACHEN010000002">
    <property type="protein sequence ID" value="MBB6214347.1"/>
    <property type="molecule type" value="Genomic_DNA"/>
</dbReference>
<protein>
    <recommendedName>
        <fullName evidence="5">Signal peptidase I</fullName>
        <ecNumber evidence="5">3.4.21.89</ecNumber>
    </recommendedName>
</protein>
<dbReference type="PRINTS" id="PR00728">
    <property type="entry name" value="SIGNALPTASE"/>
</dbReference>
<evidence type="ECO:0000256" key="6">
    <source>
        <dbReference type="SAM" id="Phobius"/>
    </source>
</evidence>
<evidence type="ECO:0000256" key="2">
    <source>
        <dbReference type="ARBA" id="ARBA00022692"/>
    </source>
</evidence>
<keyword evidence="8" id="KW-1185">Reference proteome</keyword>
<dbReference type="CDD" id="cd06462">
    <property type="entry name" value="Peptidase_S24_S26"/>
    <property type="match status" value="1"/>
</dbReference>
<sequence length="189" mass="20707">MIRSVLRWGGNILTVLLVIFITFSIFAMFHAKKNPNNVPSIMGYKPLTVLTGSMQPILDPGDMIVIREKDPNDVKAGDIITYRIDQDTLVTHRVVAVIDEAGGLSFRTKGDANNTEDQDLVPKERLVGALAFNIPKGGAIADFAKTGKGFILFVLVPIFLLIALELKTIWTELSKGKKDSSQPKDPMGV</sequence>
<evidence type="ECO:0000313" key="8">
    <source>
        <dbReference type="Proteomes" id="UP000579281"/>
    </source>
</evidence>
<dbReference type="GO" id="GO:0009003">
    <property type="term" value="F:signal peptidase activity"/>
    <property type="evidence" value="ECO:0007669"/>
    <property type="project" value="UniProtKB-EC"/>
</dbReference>
<dbReference type="EC" id="3.4.21.89" evidence="5"/>
<dbReference type="AlphaFoldDB" id="A0A841KLM5"/>
<dbReference type="NCBIfam" id="TIGR02228">
    <property type="entry name" value="sigpep_I_arch"/>
    <property type="match status" value="1"/>
</dbReference>
<dbReference type="GO" id="GO:0016020">
    <property type="term" value="C:membrane"/>
    <property type="evidence" value="ECO:0007669"/>
    <property type="project" value="UniProtKB-SubCell"/>
</dbReference>
<keyword evidence="3 6" id="KW-1133">Transmembrane helix</keyword>
<evidence type="ECO:0000256" key="1">
    <source>
        <dbReference type="ARBA" id="ARBA00004370"/>
    </source>
</evidence>